<organism evidence="9">
    <name type="scientific">marine metagenome</name>
    <dbReference type="NCBI Taxonomy" id="408172"/>
    <lineage>
        <taxon>unclassified sequences</taxon>
        <taxon>metagenomes</taxon>
        <taxon>ecological metagenomes</taxon>
    </lineage>
</organism>
<dbReference type="GO" id="GO:0005886">
    <property type="term" value="C:plasma membrane"/>
    <property type="evidence" value="ECO:0007669"/>
    <property type="project" value="UniProtKB-SubCell"/>
</dbReference>
<feature type="non-terminal residue" evidence="9">
    <location>
        <position position="1"/>
    </location>
</feature>
<proteinExistence type="inferred from homology"/>
<feature type="transmembrane region" description="Helical" evidence="7">
    <location>
        <begin position="153"/>
        <end position="173"/>
    </location>
</feature>
<protein>
    <recommendedName>
        <fullName evidence="8">SSD domain-containing protein</fullName>
    </recommendedName>
</protein>
<evidence type="ECO:0000256" key="7">
    <source>
        <dbReference type="SAM" id="Phobius"/>
    </source>
</evidence>
<evidence type="ECO:0000256" key="5">
    <source>
        <dbReference type="ARBA" id="ARBA00022989"/>
    </source>
</evidence>
<keyword evidence="3" id="KW-1003">Cell membrane</keyword>
<dbReference type="InterPro" id="IPR004869">
    <property type="entry name" value="MMPL_dom"/>
</dbReference>
<feature type="domain" description="SSD" evidence="8">
    <location>
        <begin position="123"/>
        <end position="248"/>
    </location>
</feature>
<dbReference type="EMBL" id="UINC01135821">
    <property type="protein sequence ID" value="SVD20207.1"/>
    <property type="molecule type" value="Genomic_DNA"/>
</dbReference>
<sequence>EVSPLLSIDGALDDAAALRIRDEPLFRDWLISRDGNVAAISLNLALPAGDSTAVDRSIAGIRALIRRLESTHPAFAFHLTGPVVGGATFGEATKDDLKTIMPGMATLVLLLLVLMLRSWGGVIGTLALVVAATLTAMGISGWAGFVLNPGSAAAPSIILTLAIADSVHLVSGVRHAMARGLEKSAAIAESLRLNLWPIFLTSATTVAGFLTMNASASPPFRDLGNITAIGVAAAFIYSVTLLPALLSMLPLGQKGRTGIEQKIVAVMGAAIVRRRWPLFAGITVVALGLGAGISQINLDDRF</sequence>
<feature type="transmembrane region" description="Helical" evidence="7">
    <location>
        <begin position="123"/>
        <end position="147"/>
    </location>
</feature>
<dbReference type="Gene3D" id="1.20.1640.10">
    <property type="entry name" value="Multidrug efflux transporter AcrB transmembrane domain"/>
    <property type="match status" value="1"/>
</dbReference>
<evidence type="ECO:0000256" key="1">
    <source>
        <dbReference type="ARBA" id="ARBA00004651"/>
    </source>
</evidence>
<dbReference type="PANTHER" id="PTHR33406:SF6">
    <property type="entry name" value="MEMBRANE PROTEIN YDGH-RELATED"/>
    <property type="match status" value="1"/>
</dbReference>
<dbReference type="PANTHER" id="PTHR33406">
    <property type="entry name" value="MEMBRANE PROTEIN MJ1562-RELATED"/>
    <property type="match status" value="1"/>
</dbReference>
<feature type="transmembrane region" description="Helical" evidence="7">
    <location>
        <begin position="193"/>
        <end position="214"/>
    </location>
</feature>
<keyword evidence="4 7" id="KW-0812">Transmembrane</keyword>
<evidence type="ECO:0000259" key="8">
    <source>
        <dbReference type="PROSITE" id="PS50156"/>
    </source>
</evidence>
<dbReference type="InterPro" id="IPR000731">
    <property type="entry name" value="SSD"/>
</dbReference>
<evidence type="ECO:0000313" key="9">
    <source>
        <dbReference type="EMBL" id="SVD20207.1"/>
    </source>
</evidence>
<comment type="similarity">
    <text evidence="2">Belongs to the resistance-nodulation-cell division (RND) (TC 2.A.6) family. MmpL subfamily.</text>
</comment>
<dbReference type="Pfam" id="PF03176">
    <property type="entry name" value="MMPL"/>
    <property type="match status" value="1"/>
</dbReference>
<gene>
    <name evidence="9" type="ORF">METZ01_LOCUS373061</name>
</gene>
<name>A0A382TFE5_9ZZZZ</name>
<feature type="non-terminal residue" evidence="9">
    <location>
        <position position="302"/>
    </location>
</feature>
<feature type="transmembrane region" description="Helical" evidence="7">
    <location>
        <begin position="99"/>
        <end position="116"/>
    </location>
</feature>
<evidence type="ECO:0000256" key="2">
    <source>
        <dbReference type="ARBA" id="ARBA00010157"/>
    </source>
</evidence>
<comment type="subcellular location">
    <subcellularLocation>
        <location evidence="1">Cell membrane</location>
        <topology evidence="1">Multi-pass membrane protein</topology>
    </subcellularLocation>
</comment>
<evidence type="ECO:0000256" key="6">
    <source>
        <dbReference type="ARBA" id="ARBA00023136"/>
    </source>
</evidence>
<keyword evidence="5 7" id="KW-1133">Transmembrane helix</keyword>
<dbReference type="InterPro" id="IPR050545">
    <property type="entry name" value="Mycobact_MmpL"/>
</dbReference>
<dbReference type="SUPFAM" id="SSF82866">
    <property type="entry name" value="Multidrug efflux transporter AcrB transmembrane domain"/>
    <property type="match status" value="1"/>
</dbReference>
<feature type="transmembrane region" description="Helical" evidence="7">
    <location>
        <begin position="226"/>
        <end position="246"/>
    </location>
</feature>
<reference evidence="9" key="1">
    <citation type="submission" date="2018-05" db="EMBL/GenBank/DDBJ databases">
        <authorList>
            <person name="Lanie J.A."/>
            <person name="Ng W.-L."/>
            <person name="Kazmierczak K.M."/>
            <person name="Andrzejewski T.M."/>
            <person name="Davidsen T.M."/>
            <person name="Wayne K.J."/>
            <person name="Tettelin H."/>
            <person name="Glass J.I."/>
            <person name="Rusch D."/>
            <person name="Podicherti R."/>
            <person name="Tsui H.-C.T."/>
            <person name="Winkler M.E."/>
        </authorList>
    </citation>
    <scope>NUCLEOTIDE SEQUENCE</scope>
</reference>
<evidence type="ECO:0000256" key="4">
    <source>
        <dbReference type="ARBA" id="ARBA00022692"/>
    </source>
</evidence>
<dbReference type="PROSITE" id="PS50156">
    <property type="entry name" value="SSD"/>
    <property type="match status" value="1"/>
</dbReference>
<dbReference type="AlphaFoldDB" id="A0A382TFE5"/>
<keyword evidence="6 7" id="KW-0472">Membrane</keyword>
<accession>A0A382TFE5</accession>
<evidence type="ECO:0000256" key="3">
    <source>
        <dbReference type="ARBA" id="ARBA00022475"/>
    </source>
</evidence>
<feature type="transmembrane region" description="Helical" evidence="7">
    <location>
        <begin position="276"/>
        <end position="296"/>
    </location>
</feature>